<gene>
    <name evidence="2" type="ORF">Ptr86124_002620</name>
</gene>
<dbReference type="OMA" id="LENHAAW"/>
<evidence type="ECO:0000313" key="3">
    <source>
        <dbReference type="Proteomes" id="UP000249757"/>
    </source>
</evidence>
<comment type="caution">
    <text evidence="2">The sequence shown here is derived from an EMBL/GenBank/DDBJ whole genome shotgun (WGS) entry which is preliminary data.</text>
</comment>
<feature type="compositionally biased region" description="Basic residues" evidence="1">
    <location>
        <begin position="27"/>
        <end position="36"/>
    </location>
</feature>
<organism evidence="2 3">
    <name type="scientific">Pyrenophora tritici-repentis</name>
    <dbReference type="NCBI Taxonomy" id="45151"/>
    <lineage>
        <taxon>Eukaryota</taxon>
        <taxon>Fungi</taxon>
        <taxon>Dikarya</taxon>
        <taxon>Ascomycota</taxon>
        <taxon>Pezizomycotina</taxon>
        <taxon>Dothideomycetes</taxon>
        <taxon>Pleosporomycetidae</taxon>
        <taxon>Pleosporales</taxon>
        <taxon>Pleosporineae</taxon>
        <taxon>Pleosporaceae</taxon>
        <taxon>Pyrenophora</taxon>
    </lineage>
</organism>
<proteinExistence type="predicted"/>
<protein>
    <submittedName>
        <fullName evidence="2">Uncharacterized protein</fullName>
    </submittedName>
</protein>
<reference evidence="3" key="1">
    <citation type="journal article" date="2022" name="Microb. Genom.">
        <title>A global pangenome for the wheat fungal pathogen Pyrenophora tritici-repentis and prediction of effector protein structural homology.</title>
        <authorList>
            <person name="Moolhuijzen P.M."/>
            <person name="See P.T."/>
            <person name="Shi G."/>
            <person name="Powell H.R."/>
            <person name="Cockram J."/>
            <person name="Jorgensen L.N."/>
            <person name="Benslimane H."/>
            <person name="Strelkov S.E."/>
            <person name="Turner J."/>
            <person name="Liu Z."/>
            <person name="Moffat C.S."/>
        </authorList>
    </citation>
    <scope>NUCLEOTIDE SEQUENCE [LARGE SCALE GENOMIC DNA]</scope>
</reference>
<dbReference type="EMBL" id="NRDI02000002">
    <property type="protein sequence ID" value="KAI1519492.1"/>
    <property type="molecule type" value="Genomic_DNA"/>
</dbReference>
<dbReference type="Proteomes" id="UP000249757">
    <property type="component" value="Unassembled WGS sequence"/>
</dbReference>
<evidence type="ECO:0000313" key="2">
    <source>
        <dbReference type="EMBL" id="KAI1519492.1"/>
    </source>
</evidence>
<feature type="region of interest" description="Disordered" evidence="1">
    <location>
        <begin position="14"/>
        <end position="42"/>
    </location>
</feature>
<dbReference type="AlphaFoldDB" id="A0A2W1ERF5"/>
<accession>A0A2W1ERF5</accession>
<evidence type="ECO:0000256" key="1">
    <source>
        <dbReference type="SAM" id="MobiDB-lite"/>
    </source>
</evidence>
<sequence>MVCNDINLPSGPNVSWTDMLPPNQKPSSRRPARARYGRPVPQATPRTVARIQTIRSTLPYIKITLETRFQLQQIVLNNGSYCLHCTPRGVTGHCDPTCPLLRPTDKEFVSYWCEYDDPWLGRIETDVAAYQKIIDDMEARGTQACPPTVGKWECGVAKLMEGCLVTTEQEEKDGWPEIERKEYDEQLLENHAAWRFEEAWGKGPDCEIGVAPEEVAGAKRELP</sequence>
<dbReference type="OrthoDB" id="3784217at2759"/>
<keyword evidence="3" id="KW-1185">Reference proteome</keyword>
<name>A0A2W1ERF5_9PLEO</name>